<evidence type="ECO:0000313" key="2">
    <source>
        <dbReference type="EMBL" id="GAA3510089.1"/>
    </source>
</evidence>
<evidence type="ECO:0000259" key="1">
    <source>
        <dbReference type="Pfam" id="PF25917"/>
    </source>
</evidence>
<evidence type="ECO:0000313" key="3">
    <source>
        <dbReference type="Proteomes" id="UP001500459"/>
    </source>
</evidence>
<name>A0ABP6UN25_9FLAO</name>
<comment type="caution">
    <text evidence="2">The sequence shown here is derived from an EMBL/GenBank/DDBJ whole genome shotgun (WGS) entry which is preliminary data.</text>
</comment>
<dbReference type="Proteomes" id="UP001500459">
    <property type="component" value="Unassembled WGS sequence"/>
</dbReference>
<dbReference type="SUPFAM" id="SSF111369">
    <property type="entry name" value="HlyD-like secretion proteins"/>
    <property type="match status" value="1"/>
</dbReference>
<dbReference type="PANTHER" id="PTHR30469">
    <property type="entry name" value="MULTIDRUG RESISTANCE PROTEIN MDTA"/>
    <property type="match status" value="1"/>
</dbReference>
<reference evidence="3" key="1">
    <citation type="journal article" date="2019" name="Int. J. Syst. Evol. Microbiol.">
        <title>The Global Catalogue of Microorganisms (GCM) 10K type strain sequencing project: providing services to taxonomists for standard genome sequencing and annotation.</title>
        <authorList>
            <consortium name="The Broad Institute Genomics Platform"/>
            <consortium name="The Broad Institute Genome Sequencing Center for Infectious Disease"/>
            <person name="Wu L."/>
            <person name="Ma J."/>
        </authorList>
    </citation>
    <scope>NUCLEOTIDE SEQUENCE [LARGE SCALE GENOMIC DNA]</scope>
    <source>
        <strain evidence="3">JCM 17106</strain>
    </source>
</reference>
<proteinExistence type="predicted"/>
<keyword evidence="3" id="KW-1185">Reference proteome</keyword>
<organism evidence="2 3">
    <name type="scientific">Aquimarina addita</name>
    <dbReference type="NCBI Taxonomy" id="870485"/>
    <lineage>
        <taxon>Bacteria</taxon>
        <taxon>Pseudomonadati</taxon>
        <taxon>Bacteroidota</taxon>
        <taxon>Flavobacteriia</taxon>
        <taxon>Flavobacteriales</taxon>
        <taxon>Flavobacteriaceae</taxon>
        <taxon>Aquimarina</taxon>
    </lineage>
</organism>
<dbReference type="Pfam" id="PF25917">
    <property type="entry name" value="BSH_RND"/>
    <property type="match status" value="1"/>
</dbReference>
<dbReference type="InterPro" id="IPR058625">
    <property type="entry name" value="MdtA-like_BSH"/>
</dbReference>
<dbReference type="Gene3D" id="1.10.287.470">
    <property type="entry name" value="Helix hairpin bin"/>
    <property type="match status" value="1"/>
</dbReference>
<dbReference type="Gene3D" id="2.40.50.100">
    <property type="match status" value="1"/>
</dbReference>
<sequence>MRNIILSILGILLIVGAVYGAIIIAGNKTKPKSKISKVVNTVFVDTVKNGSIPIQITANGNLVAKRKLELYAEVEGVFKVGPKLFKTGQQYQKGQTLISIDASEYYASVQSSKSTLYNLVTSIMPDLRLDYPEVYEKWQKYLTDFDMNKVTPELPEISSDKEKYFITGRNIYTTYYNVKNLEQRLSKYRICAPFSGILTEALVTEGTLIRQGQKLGEFIDTSLYEMEVAISKEYSDLLKVGGSVALTDLNKINTYTGEIIRINGRVDQASQTITTYIELKDHVSLKEGMYLEANLQTKEEDDAIEIDRSLLQEDNKIFVVRDSILDALDVQPVYFSDKKVVLKGVPDDTVIISKSIPGAYSGMLVSVFDENKENAQSGVRSKAAE</sequence>
<dbReference type="EMBL" id="BAABCW010000009">
    <property type="protein sequence ID" value="GAA3510089.1"/>
    <property type="molecule type" value="Genomic_DNA"/>
</dbReference>
<gene>
    <name evidence="2" type="ORF">GCM10022393_24000</name>
</gene>
<dbReference type="RefSeq" id="WP_344927694.1">
    <property type="nucleotide sequence ID" value="NZ_BAABCW010000009.1"/>
</dbReference>
<protein>
    <submittedName>
        <fullName evidence="2">Efflux RND transporter periplasmic adaptor subunit</fullName>
    </submittedName>
</protein>
<dbReference type="Gene3D" id="2.40.30.170">
    <property type="match status" value="1"/>
</dbReference>
<dbReference type="PANTHER" id="PTHR30469:SF15">
    <property type="entry name" value="HLYD FAMILY OF SECRETION PROTEINS"/>
    <property type="match status" value="1"/>
</dbReference>
<feature type="domain" description="Multidrug resistance protein MdtA-like barrel-sandwich hybrid" evidence="1">
    <location>
        <begin position="69"/>
        <end position="216"/>
    </location>
</feature>
<accession>A0ABP6UN25</accession>